<comment type="caution">
    <text evidence="3">The sequence shown here is derived from an EMBL/GenBank/DDBJ whole genome shotgun (WGS) entry which is preliminary data.</text>
</comment>
<dbReference type="InterPro" id="IPR012337">
    <property type="entry name" value="RNaseH-like_sf"/>
</dbReference>
<dbReference type="OrthoDB" id="154498at2"/>
<sequence>MNHQEIKEEEEAAVRWAGCLDEVHARIAGRFARSEQRQRARAYLQGLLRPIERKNGWQLAEAAGEANPYGYQELLSRAHWDADAVRDDLLDLVREKLADCTAVVVIDETGFVKKGTKSVGVAPQYSGTVGKIGNCQIGVFLAYASPKGQVLMDREIYLPHEWTDDRHRCEEAGVPEEMEFATKLVLARRMLERMLAHHLPCAWVTADSVYGADYHLRRFLTEHHIPYVLAVPPQNQIRMGLDEGFASVGVDEWFARKHSGRWYRLSAGWGSKGPRWFEWAWRKMDAEVPDGWQAWIVVRRSLTDPTEVVYHRVCAPKQTTLQQIVDVAGQRWKVEEAIERAKGECGLDQYEVRSWTGWYRHVTLSLVAQLCATMMVEQANTAREKKAWEQQSSPSSLQQFKCQRGLVVH</sequence>
<dbReference type="Proteomes" id="UP000004508">
    <property type="component" value="Unassembled WGS sequence"/>
</dbReference>
<reference evidence="3 4" key="1">
    <citation type="journal article" date="2011" name="Stand. Genomic Sci.">
        <title>Non-contiguous finished genome sequence and contextual data of the filamentous soil bacterium Ktedonobacter racemifer type strain (SOSP1-21).</title>
        <authorList>
            <person name="Chang Y.J."/>
            <person name="Land M."/>
            <person name="Hauser L."/>
            <person name="Chertkov O."/>
            <person name="Del Rio T.G."/>
            <person name="Nolan M."/>
            <person name="Copeland A."/>
            <person name="Tice H."/>
            <person name="Cheng J.F."/>
            <person name="Lucas S."/>
            <person name="Han C."/>
            <person name="Goodwin L."/>
            <person name="Pitluck S."/>
            <person name="Ivanova N."/>
            <person name="Ovchinikova G."/>
            <person name="Pati A."/>
            <person name="Chen A."/>
            <person name="Palaniappan K."/>
            <person name="Mavromatis K."/>
            <person name="Liolios K."/>
            <person name="Brettin T."/>
            <person name="Fiebig A."/>
            <person name="Rohde M."/>
            <person name="Abt B."/>
            <person name="Goker M."/>
            <person name="Detter J.C."/>
            <person name="Woyke T."/>
            <person name="Bristow J."/>
            <person name="Eisen J.A."/>
            <person name="Markowitz V."/>
            <person name="Hugenholtz P."/>
            <person name="Kyrpides N.C."/>
            <person name="Klenk H.P."/>
            <person name="Lapidus A."/>
        </authorList>
    </citation>
    <scope>NUCLEOTIDE SEQUENCE [LARGE SCALE GENOMIC DNA]</scope>
    <source>
        <strain evidence="4">DSM 44963</strain>
        <strain evidence="3">SOSP1-21</strain>
    </source>
</reference>
<accession>D6U273</accession>
<dbReference type="PANTHER" id="PTHR33627:SF1">
    <property type="entry name" value="TRANSPOSASE"/>
    <property type="match status" value="1"/>
</dbReference>
<dbReference type="AlphaFoldDB" id="D6U273"/>
<evidence type="ECO:0000313" key="4">
    <source>
        <dbReference type="Proteomes" id="UP000004508"/>
    </source>
</evidence>
<dbReference type="STRING" id="485913.Krac_1846"/>
<dbReference type="EMBL" id="ADVG01000004">
    <property type="protein sequence ID" value="EFH82741.1"/>
    <property type="molecule type" value="Genomic_DNA"/>
</dbReference>
<evidence type="ECO:0000313" key="2">
    <source>
        <dbReference type="EMBL" id="EFH81152.1"/>
    </source>
</evidence>
<dbReference type="NCBIfam" id="NF033540">
    <property type="entry name" value="transpos_IS701"/>
    <property type="match status" value="1"/>
</dbReference>
<dbReference type="eggNOG" id="COG5659">
    <property type="taxonomic scope" value="Bacteria"/>
</dbReference>
<dbReference type="InParanoid" id="D6U273"/>
<feature type="domain" description="Transposase IS701-like DDE" evidence="1">
    <location>
        <begin position="30"/>
        <end position="236"/>
    </location>
</feature>
<dbReference type="Pfam" id="PF13546">
    <property type="entry name" value="DDE_5"/>
    <property type="match status" value="1"/>
</dbReference>
<gene>
    <name evidence="2" type="ORF">Krac_1846</name>
    <name evidence="3" type="ORF">Krac_3584</name>
</gene>
<evidence type="ECO:0000259" key="1">
    <source>
        <dbReference type="Pfam" id="PF13546"/>
    </source>
</evidence>
<name>D6U273_KTERA</name>
<dbReference type="PANTHER" id="PTHR33627">
    <property type="entry name" value="TRANSPOSASE"/>
    <property type="match status" value="1"/>
</dbReference>
<proteinExistence type="predicted"/>
<dbReference type="InterPro" id="IPR038721">
    <property type="entry name" value="IS701-like_DDE_dom"/>
</dbReference>
<dbReference type="EMBL" id="ADVG01000004">
    <property type="protein sequence ID" value="EFH81152.1"/>
    <property type="molecule type" value="Genomic_DNA"/>
</dbReference>
<dbReference type="RefSeq" id="WP_007918358.1">
    <property type="nucleotide sequence ID" value="NZ_ADVG01000004.1"/>
</dbReference>
<protein>
    <submittedName>
        <fullName evidence="3">IS4 family transposase</fullName>
    </submittedName>
</protein>
<organism evidence="3 4">
    <name type="scientific">Ktedonobacter racemifer DSM 44963</name>
    <dbReference type="NCBI Taxonomy" id="485913"/>
    <lineage>
        <taxon>Bacteria</taxon>
        <taxon>Bacillati</taxon>
        <taxon>Chloroflexota</taxon>
        <taxon>Ktedonobacteria</taxon>
        <taxon>Ktedonobacterales</taxon>
        <taxon>Ktedonobacteraceae</taxon>
        <taxon>Ktedonobacter</taxon>
    </lineage>
</organism>
<dbReference type="InterPro" id="IPR039365">
    <property type="entry name" value="IS701-like"/>
</dbReference>
<evidence type="ECO:0000313" key="3">
    <source>
        <dbReference type="EMBL" id="EFH82741.1"/>
    </source>
</evidence>
<dbReference type="SUPFAM" id="SSF53098">
    <property type="entry name" value="Ribonuclease H-like"/>
    <property type="match status" value="1"/>
</dbReference>
<keyword evidence="4" id="KW-1185">Reference proteome</keyword>